<dbReference type="PANTHER" id="PTHR19965">
    <property type="entry name" value="RNA AND EXPORT FACTOR BINDING PROTEIN"/>
    <property type="match status" value="1"/>
</dbReference>
<keyword evidence="5" id="KW-1185">Reference proteome</keyword>
<reference evidence="4" key="1">
    <citation type="submission" date="2015-06" db="UniProtKB">
        <authorList>
            <consortium name="EnsemblPlants"/>
        </authorList>
    </citation>
    <scope>IDENTIFICATION</scope>
</reference>
<dbReference type="Gramene" id="OB0082G10100.1">
    <property type="protein sequence ID" value="OB0082G10100.1"/>
    <property type="gene ID" value="OB0082G10100"/>
</dbReference>
<dbReference type="PANTHER" id="PTHR19965:SF35">
    <property type="entry name" value="RNA ANNEALING PROTEIN YRA1"/>
    <property type="match status" value="1"/>
</dbReference>
<evidence type="ECO:0000256" key="2">
    <source>
        <dbReference type="PROSITE-ProRule" id="PRU00176"/>
    </source>
</evidence>
<dbReference type="EnsemblPlants" id="OB0082G10100.1">
    <property type="protein sequence ID" value="OB0082G10100.1"/>
    <property type="gene ID" value="OB0082G10100"/>
</dbReference>
<dbReference type="InterPro" id="IPR012677">
    <property type="entry name" value="Nucleotide-bd_a/b_plait_sf"/>
</dbReference>
<dbReference type="AlphaFoldDB" id="J3KUV0"/>
<dbReference type="SMART" id="SM00360">
    <property type="entry name" value="RRM"/>
    <property type="match status" value="1"/>
</dbReference>
<dbReference type="InterPro" id="IPR035979">
    <property type="entry name" value="RBD_domain_sf"/>
</dbReference>
<dbReference type="GO" id="GO:0003729">
    <property type="term" value="F:mRNA binding"/>
    <property type="evidence" value="ECO:0007669"/>
    <property type="project" value="TreeGrafter"/>
</dbReference>
<dbReference type="STRING" id="4533.J3KUV0"/>
<feature type="domain" description="RRM" evidence="3">
    <location>
        <begin position="10"/>
        <end position="82"/>
    </location>
</feature>
<dbReference type="GO" id="GO:0005634">
    <property type="term" value="C:nucleus"/>
    <property type="evidence" value="ECO:0007669"/>
    <property type="project" value="TreeGrafter"/>
</dbReference>
<accession>J3KUV0</accession>
<evidence type="ECO:0000256" key="1">
    <source>
        <dbReference type="ARBA" id="ARBA00022884"/>
    </source>
</evidence>
<organism evidence="4">
    <name type="scientific">Oryza brachyantha</name>
    <name type="common">malo sina</name>
    <dbReference type="NCBI Taxonomy" id="4533"/>
    <lineage>
        <taxon>Eukaryota</taxon>
        <taxon>Viridiplantae</taxon>
        <taxon>Streptophyta</taxon>
        <taxon>Embryophyta</taxon>
        <taxon>Tracheophyta</taxon>
        <taxon>Spermatophyta</taxon>
        <taxon>Magnoliopsida</taxon>
        <taxon>Liliopsida</taxon>
        <taxon>Poales</taxon>
        <taxon>Poaceae</taxon>
        <taxon>BOP clade</taxon>
        <taxon>Oryzoideae</taxon>
        <taxon>Oryzeae</taxon>
        <taxon>Oryzinae</taxon>
        <taxon>Oryza</taxon>
    </lineage>
</organism>
<dbReference type="Proteomes" id="UP000006038">
    <property type="component" value="Unassembled WGS sequence"/>
</dbReference>
<dbReference type="eggNOG" id="KOG0533">
    <property type="taxonomic scope" value="Eukaryota"/>
</dbReference>
<dbReference type="HOGENOM" id="CLU_052367_0_2_1"/>
<dbReference type="Pfam" id="PF00076">
    <property type="entry name" value="RRM_1"/>
    <property type="match status" value="1"/>
</dbReference>
<evidence type="ECO:0000313" key="5">
    <source>
        <dbReference type="Proteomes" id="UP000006038"/>
    </source>
</evidence>
<protein>
    <recommendedName>
        <fullName evidence="3">RRM domain-containing protein</fullName>
    </recommendedName>
</protein>
<dbReference type="InterPro" id="IPR051229">
    <property type="entry name" value="ALYREF_mRNA_export"/>
</dbReference>
<sequence length="193" mass="21783">MPMPNVDTVTKLYISNLDYGVSNKDIKELFSEVGDMKRYSINYDWSRRWKGTAEVVFPRRSDALTAVKRYNNVRLMANLRKMSSLEQILSCHHHLLFLASLHQLDTSIFLPKAWFPRKILSNISSAEIFSGPGRGEFGSHGQGHGGGHGQIEGRLVVGRFQLKTWRQVQCGKNANQLDDCHALFALSAFESGN</sequence>
<dbReference type="PROSITE" id="PS50102">
    <property type="entry name" value="RRM"/>
    <property type="match status" value="1"/>
</dbReference>
<name>J3KUV0_ORYBR</name>
<proteinExistence type="predicted"/>
<dbReference type="InterPro" id="IPR000504">
    <property type="entry name" value="RRM_dom"/>
</dbReference>
<keyword evidence="1 2" id="KW-0694">RNA-binding</keyword>
<dbReference type="GO" id="GO:0006406">
    <property type="term" value="P:mRNA export from nucleus"/>
    <property type="evidence" value="ECO:0007669"/>
    <property type="project" value="TreeGrafter"/>
</dbReference>
<dbReference type="SUPFAM" id="SSF54928">
    <property type="entry name" value="RNA-binding domain, RBD"/>
    <property type="match status" value="1"/>
</dbReference>
<evidence type="ECO:0000313" key="4">
    <source>
        <dbReference type="EnsemblPlants" id="OB0082G10100.1"/>
    </source>
</evidence>
<dbReference type="Gene3D" id="3.30.70.330">
    <property type="match status" value="1"/>
</dbReference>
<evidence type="ECO:0000259" key="3">
    <source>
        <dbReference type="PROSITE" id="PS50102"/>
    </source>
</evidence>